<reference evidence="1" key="1">
    <citation type="submission" date="2015-04" db="UniProtKB">
        <authorList>
            <consortium name="EnsemblPlants"/>
        </authorList>
    </citation>
    <scope>IDENTIFICATION</scope>
</reference>
<keyword evidence="2" id="KW-1185">Reference proteome</keyword>
<dbReference type="AlphaFoldDB" id="A0A0E0JYR3"/>
<dbReference type="EnsemblPlants" id="OPUNC02G11680.1">
    <property type="protein sequence ID" value="OPUNC02G11680.1"/>
    <property type="gene ID" value="OPUNC02G11680"/>
</dbReference>
<organism evidence="1">
    <name type="scientific">Oryza punctata</name>
    <name type="common">Red rice</name>
    <dbReference type="NCBI Taxonomy" id="4537"/>
    <lineage>
        <taxon>Eukaryota</taxon>
        <taxon>Viridiplantae</taxon>
        <taxon>Streptophyta</taxon>
        <taxon>Embryophyta</taxon>
        <taxon>Tracheophyta</taxon>
        <taxon>Spermatophyta</taxon>
        <taxon>Magnoliopsida</taxon>
        <taxon>Liliopsida</taxon>
        <taxon>Poales</taxon>
        <taxon>Poaceae</taxon>
        <taxon>BOP clade</taxon>
        <taxon>Oryzoideae</taxon>
        <taxon>Oryzeae</taxon>
        <taxon>Oryzinae</taxon>
        <taxon>Oryza</taxon>
    </lineage>
</organism>
<sequence>MATGLLIRVVGRHLVKVSIGFHHPAARAHGLTLSHIDLHADDVQTTITCVYPNPPSGAGDFAAVIATFTANLPSFFSHLFFLTGRIATNPASGLLEVHCHNQGAELVVAEVGVVLGSLDCDTLKF</sequence>
<dbReference type="STRING" id="4537.A0A0E0JYR3"/>
<dbReference type="Gramene" id="OPUNC02G11680.1">
    <property type="protein sequence ID" value="OPUNC02G11680.1"/>
    <property type="gene ID" value="OPUNC02G11680"/>
</dbReference>
<dbReference type="Pfam" id="PF02458">
    <property type="entry name" value="Transferase"/>
    <property type="match status" value="1"/>
</dbReference>
<evidence type="ECO:0000313" key="2">
    <source>
        <dbReference type="Proteomes" id="UP000026962"/>
    </source>
</evidence>
<dbReference type="GO" id="GO:0050734">
    <property type="term" value="F:hydroxycinnamoyltransferase activity"/>
    <property type="evidence" value="ECO:0007669"/>
    <property type="project" value="UniProtKB-ARBA"/>
</dbReference>
<proteinExistence type="predicted"/>
<evidence type="ECO:0000313" key="1">
    <source>
        <dbReference type="EnsemblPlants" id="OPUNC02G11680.1"/>
    </source>
</evidence>
<accession>A0A0E0JYR3</accession>
<protein>
    <submittedName>
        <fullName evidence="1">Uncharacterized protein</fullName>
    </submittedName>
</protein>
<dbReference type="InterPro" id="IPR023213">
    <property type="entry name" value="CAT-like_dom_sf"/>
</dbReference>
<dbReference type="Gene3D" id="3.30.559.10">
    <property type="entry name" value="Chloramphenicol acetyltransferase-like domain"/>
    <property type="match status" value="1"/>
</dbReference>
<dbReference type="HOGENOM" id="CLU_079743_1_1_1"/>
<dbReference type="Proteomes" id="UP000026962">
    <property type="component" value="Chromosome 2"/>
</dbReference>
<name>A0A0E0JYR3_ORYPU</name>
<reference evidence="1" key="2">
    <citation type="submission" date="2018-05" db="EMBL/GenBank/DDBJ databases">
        <title>OpunRS2 (Oryza punctata Reference Sequence Version 2).</title>
        <authorList>
            <person name="Zhang J."/>
            <person name="Kudrna D."/>
            <person name="Lee S."/>
            <person name="Talag J."/>
            <person name="Welchert J."/>
            <person name="Wing R.A."/>
        </authorList>
    </citation>
    <scope>NUCLEOTIDE SEQUENCE [LARGE SCALE GENOMIC DNA]</scope>
</reference>